<protein>
    <submittedName>
        <fullName evidence="1">Uncharacterized protein</fullName>
    </submittedName>
</protein>
<proteinExistence type="predicted"/>
<name>A0A976N346_9VIRU</name>
<evidence type="ECO:0000313" key="1">
    <source>
        <dbReference type="EMBL" id="UPW41658.1"/>
    </source>
</evidence>
<dbReference type="EMBL" id="OM869645">
    <property type="protein sequence ID" value="UPW41658.1"/>
    <property type="molecule type" value="Genomic_DNA"/>
</dbReference>
<accession>A0A976N346</accession>
<reference evidence="1" key="1">
    <citation type="submission" date="2022-02" db="EMBL/GenBank/DDBJ databases">
        <title>Towards deciphering the DNA virus diversity associated with rodent species in the families Cricetidae and Heteromyidae.</title>
        <authorList>
            <person name="Lund M."/>
            <person name="Larsen B.B."/>
            <person name="Gryseels S."/>
            <person name="Kraberger S."/>
            <person name="Rowsey D.M."/>
            <person name="Steger L."/>
            <person name="Yule K.M."/>
            <person name="Upham N.S."/>
            <person name="Worobey M."/>
            <person name="Van Doorslaer K."/>
            <person name="Varsani A."/>
        </authorList>
    </citation>
    <scope>NUCLEOTIDE SEQUENCE</scope>
    <source>
        <strain evidence="1">NeonRodF8_28</strain>
    </source>
</reference>
<sequence length="48" mass="5379">MRYWVHFIVGGAVAFRSDDLAACRGYASSHPNDGPFYFYDSVTGDVFL</sequence>
<organism evidence="1">
    <name type="scientific">Peromfec virus RodF8_28</name>
    <dbReference type="NCBI Taxonomy" id="2929366"/>
    <lineage>
        <taxon>Viruses</taxon>
        <taxon>Monodnaviria</taxon>
        <taxon>Sangervirae</taxon>
        <taxon>Phixviricota</taxon>
        <taxon>Malgrandaviricetes</taxon>
        <taxon>Petitvirales</taxon>
        <taxon>Microviridae</taxon>
    </lineage>
</organism>